<dbReference type="GO" id="GO:0005739">
    <property type="term" value="C:mitochondrion"/>
    <property type="evidence" value="ECO:0007669"/>
    <property type="project" value="TreeGrafter"/>
</dbReference>
<comment type="pathway">
    <text evidence="1">Cofactor biosynthesis; iron-sulfur cluster biosynthesis.</text>
</comment>
<dbReference type="SUPFAM" id="SSF89360">
    <property type="entry name" value="HesB-like domain"/>
    <property type="match status" value="1"/>
</dbReference>
<evidence type="ECO:0000256" key="2">
    <source>
        <dbReference type="ARBA" id="ARBA00006718"/>
    </source>
</evidence>
<dbReference type="InterPro" id="IPR000361">
    <property type="entry name" value="ATAP_core_dom"/>
</dbReference>
<dbReference type="NCBIfam" id="TIGR00049">
    <property type="entry name" value="iron-sulfur cluster assembly accessory protein"/>
    <property type="match status" value="1"/>
</dbReference>
<reference evidence="6" key="2">
    <citation type="submission" date="2010-04" db="EMBL/GenBank/DDBJ databases">
        <authorList>
            <person name="Buell R."/>
            <person name="Hamilton J."/>
            <person name="Hostetler J."/>
        </authorList>
    </citation>
    <scope>NUCLEOTIDE SEQUENCE [LARGE SCALE GENOMIC DNA]</scope>
    <source>
        <strain evidence="6">DAOM:BR144</strain>
    </source>
</reference>
<keyword evidence="3" id="KW-0479">Metal-binding</keyword>
<dbReference type="InterPro" id="IPR016092">
    <property type="entry name" value="ATAP"/>
</dbReference>
<reference evidence="5" key="3">
    <citation type="submission" date="2015-02" db="UniProtKB">
        <authorList>
            <consortium name="EnsemblProtists"/>
        </authorList>
    </citation>
    <scope>IDENTIFICATION</scope>
    <source>
        <strain evidence="5">DAOM BR144</strain>
    </source>
</reference>
<dbReference type="Pfam" id="PF01521">
    <property type="entry name" value="Fe-S_biosyn"/>
    <property type="match status" value="1"/>
</dbReference>
<keyword evidence="3" id="KW-0004">4Fe-4S</keyword>
<dbReference type="PROSITE" id="PS01152">
    <property type="entry name" value="HESB"/>
    <property type="match status" value="1"/>
</dbReference>
<dbReference type="EMBL" id="GL376617">
    <property type="status" value="NOT_ANNOTATED_CDS"/>
    <property type="molecule type" value="Genomic_DNA"/>
</dbReference>
<dbReference type="PANTHER" id="PTHR10072:SF41">
    <property type="entry name" value="IRON-SULFUR CLUSTER ASSEMBLY 1 HOMOLOG, MITOCHONDRIAL"/>
    <property type="match status" value="1"/>
</dbReference>
<reference evidence="6" key="1">
    <citation type="journal article" date="2010" name="Genome Biol.">
        <title>Genome sequence of the necrotrophic plant pathogen Pythium ultimum reveals original pathogenicity mechanisms and effector repertoire.</title>
        <authorList>
            <person name="Levesque C.A."/>
            <person name="Brouwer H."/>
            <person name="Cano L."/>
            <person name="Hamilton J.P."/>
            <person name="Holt C."/>
            <person name="Huitema E."/>
            <person name="Raffaele S."/>
            <person name="Robideau G.P."/>
            <person name="Thines M."/>
            <person name="Win J."/>
            <person name="Zerillo M.M."/>
            <person name="Beakes G.W."/>
            <person name="Boore J.L."/>
            <person name="Busam D."/>
            <person name="Dumas B."/>
            <person name="Ferriera S."/>
            <person name="Fuerstenberg S.I."/>
            <person name="Gachon C.M."/>
            <person name="Gaulin E."/>
            <person name="Govers F."/>
            <person name="Grenville-Briggs L."/>
            <person name="Horner N."/>
            <person name="Hostetler J."/>
            <person name="Jiang R.H."/>
            <person name="Johnson J."/>
            <person name="Krajaejun T."/>
            <person name="Lin H."/>
            <person name="Meijer H.J."/>
            <person name="Moore B."/>
            <person name="Morris P."/>
            <person name="Phuntmart V."/>
            <person name="Puiu D."/>
            <person name="Shetty J."/>
            <person name="Stajich J.E."/>
            <person name="Tripathy S."/>
            <person name="Wawra S."/>
            <person name="van West P."/>
            <person name="Whitty B.R."/>
            <person name="Coutinho P.M."/>
            <person name="Henrissat B."/>
            <person name="Martin F."/>
            <person name="Thomas P.D."/>
            <person name="Tyler B.M."/>
            <person name="De Vries R.P."/>
            <person name="Kamoun S."/>
            <person name="Yandell M."/>
            <person name="Tisserat N."/>
            <person name="Buell C.R."/>
        </authorList>
    </citation>
    <scope>NUCLEOTIDE SEQUENCE</scope>
    <source>
        <strain evidence="6">DAOM:BR144</strain>
    </source>
</reference>
<comment type="similarity">
    <text evidence="2">Belongs to the HesB/IscA family.</text>
</comment>
<organism evidence="5 6">
    <name type="scientific">Globisporangium ultimum (strain ATCC 200006 / CBS 805.95 / DAOM BR144)</name>
    <name type="common">Pythium ultimum</name>
    <dbReference type="NCBI Taxonomy" id="431595"/>
    <lineage>
        <taxon>Eukaryota</taxon>
        <taxon>Sar</taxon>
        <taxon>Stramenopiles</taxon>
        <taxon>Oomycota</taxon>
        <taxon>Peronosporomycetes</taxon>
        <taxon>Pythiales</taxon>
        <taxon>Pythiaceae</taxon>
        <taxon>Globisporangium</taxon>
    </lineage>
</organism>
<dbReference type="FunFam" id="2.60.300.12:FF:000001">
    <property type="entry name" value="Iron-binding protein IscA"/>
    <property type="match status" value="1"/>
</dbReference>
<dbReference type="GO" id="GO:0051537">
    <property type="term" value="F:2 iron, 2 sulfur cluster binding"/>
    <property type="evidence" value="ECO:0007669"/>
    <property type="project" value="TreeGrafter"/>
</dbReference>
<dbReference type="HOGENOM" id="CLU_069054_4_1_1"/>
<dbReference type="FunCoup" id="K3WSX7">
    <property type="interactions" value="37"/>
</dbReference>
<dbReference type="InParanoid" id="K3WSX7"/>
<dbReference type="GO" id="GO:0051539">
    <property type="term" value="F:4 iron, 4 sulfur cluster binding"/>
    <property type="evidence" value="ECO:0007669"/>
    <property type="project" value="UniProtKB-KW"/>
</dbReference>
<evidence type="ECO:0000259" key="4">
    <source>
        <dbReference type="Pfam" id="PF01521"/>
    </source>
</evidence>
<dbReference type="InterPro" id="IPR050322">
    <property type="entry name" value="Fe-S_cluster_asmbl/transfer"/>
</dbReference>
<dbReference type="InterPro" id="IPR017870">
    <property type="entry name" value="FeS_cluster_insertion_CS"/>
</dbReference>
<dbReference type="GO" id="GO:0016226">
    <property type="term" value="P:iron-sulfur cluster assembly"/>
    <property type="evidence" value="ECO:0007669"/>
    <property type="project" value="InterPro"/>
</dbReference>
<dbReference type="Proteomes" id="UP000019132">
    <property type="component" value="Unassembled WGS sequence"/>
</dbReference>
<evidence type="ECO:0000313" key="6">
    <source>
        <dbReference type="Proteomes" id="UP000019132"/>
    </source>
</evidence>
<dbReference type="eggNOG" id="KOG1120">
    <property type="taxonomic scope" value="Eukaryota"/>
</dbReference>
<evidence type="ECO:0000313" key="5">
    <source>
        <dbReference type="EnsemblProtists" id="PYU1_T008071"/>
    </source>
</evidence>
<name>K3WSX7_GLOUD</name>
<dbReference type="Gene3D" id="2.60.300.12">
    <property type="entry name" value="HesB-like domain"/>
    <property type="match status" value="1"/>
</dbReference>
<sequence length="157" mass="17103">MTSAAIAASLRAAAQRAVAQAPTRQHLRLQLFSSAAVEAPLARRRLRELPPPLKLTDAAAERIRELLDGKPDAIGIRLGVRTRGCNGLSYTMNYADKKEKLEEEVCEKGVRVFVEPKALFHVVGTTMDFQTTPVSSEFVFENPNAKGSCGCGESFNV</sequence>
<dbReference type="STRING" id="431595.K3WSX7"/>
<evidence type="ECO:0000256" key="3">
    <source>
        <dbReference type="ARBA" id="ARBA00022485"/>
    </source>
</evidence>
<evidence type="ECO:0000256" key="1">
    <source>
        <dbReference type="ARBA" id="ARBA00005151"/>
    </source>
</evidence>
<protein>
    <recommendedName>
        <fullName evidence="4">Core domain-containing protein</fullName>
    </recommendedName>
</protein>
<dbReference type="InterPro" id="IPR035903">
    <property type="entry name" value="HesB-like_dom_sf"/>
</dbReference>
<keyword evidence="6" id="KW-1185">Reference proteome</keyword>
<dbReference type="PANTHER" id="PTHR10072">
    <property type="entry name" value="IRON-SULFUR CLUSTER ASSEMBLY PROTEIN"/>
    <property type="match status" value="1"/>
</dbReference>
<keyword evidence="3" id="KW-0408">Iron</keyword>
<dbReference type="EnsemblProtists" id="PYU1_T008071">
    <property type="protein sequence ID" value="PYU1_T008071"/>
    <property type="gene ID" value="PYU1_G008055"/>
</dbReference>
<dbReference type="AlphaFoldDB" id="K3WSX7"/>
<accession>K3WSX7</accession>
<dbReference type="OMA" id="LYIYGMQ"/>
<keyword evidence="3" id="KW-0411">Iron-sulfur</keyword>
<feature type="domain" description="Core" evidence="4">
    <location>
        <begin position="53"/>
        <end position="153"/>
    </location>
</feature>
<dbReference type="VEuPathDB" id="FungiDB:PYU1_G008055"/>
<proteinExistence type="inferred from homology"/>